<evidence type="ECO:0000313" key="3">
    <source>
        <dbReference type="Proteomes" id="UP000005408"/>
    </source>
</evidence>
<accession>A0A8W8I2E5</accession>
<keyword evidence="3" id="KW-1185">Reference proteome</keyword>
<dbReference type="EnsemblMetazoa" id="G12222.1">
    <property type="protein sequence ID" value="G12222.1:cds"/>
    <property type="gene ID" value="G12222"/>
</dbReference>
<evidence type="ECO:0000256" key="1">
    <source>
        <dbReference type="SAM" id="MobiDB-lite"/>
    </source>
</evidence>
<dbReference type="Proteomes" id="UP000005408">
    <property type="component" value="Unassembled WGS sequence"/>
</dbReference>
<organism evidence="2 3">
    <name type="scientific">Magallana gigas</name>
    <name type="common">Pacific oyster</name>
    <name type="synonym">Crassostrea gigas</name>
    <dbReference type="NCBI Taxonomy" id="29159"/>
    <lineage>
        <taxon>Eukaryota</taxon>
        <taxon>Metazoa</taxon>
        <taxon>Spiralia</taxon>
        <taxon>Lophotrochozoa</taxon>
        <taxon>Mollusca</taxon>
        <taxon>Bivalvia</taxon>
        <taxon>Autobranchia</taxon>
        <taxon>Pteriomorphia</taxon>
        <taxon>Ostreida</taxon>
        <taxon>Ostreoidea</taxon>
        <taxon>Ostreidae</taxon>
        <taxon>Magallana</taxon>
    </lineage>
</organism>
<name>A0A8W8I2E5_MAGGI</name>
<dbReference type="AlphaFoldDB" id="A0A8W8I2E5"/>
<evidence type="ECO:0000313" key="2">
    <source>
        <dbReference type="EnsemblMetazoa" id="G12222.1:cds"/>
    </source>
</evidence>
<feature type="compositionally biased region" description="Low complexity" evidence="1">
    <location>
        <begin position="31"/>
        <end position="42"/>
    </location>
</feature>
<protein>
    <submittedName>
        <fullName evidence="2">Uncharacterized protein</fullName>
    </submittedName>
</protein>
<sequence>MDGRPSLQGLDSGIDTGDVMDFESSVECNQSTSSSLSTTSSTVPAPKTPIEKFRKHEILLCALFNHSCGFFGSVWLCLSK</sequence>
<feature type="region of interest" description="Disordered" evidence="1">
    <location>
        <begin position="24"/>
        <end position="46"/>
    </location>
</feature>
<reference evidence="2" key="1">
    <citation type="submission" date="2022-08" db="UniProtKB">
        <authorList>
            <consortium name="EnsemblMetazoa"/>
        </authorList>
    </citation>
    <scope>IDENTIFICATION</scope>
    <source>
        <strain evidence="2">05x7-T-G4-1.051#20</strain>
    </source>
</reference>
<proteinExistence type="predicted"/>